<dbReference type="STRING" id="1141098.A0A1Y2EAA3"/>
<evidence type="ECO:0000313" key="4">
    <source>
        <dbReference type="Proteomes" id="UP000193689"/>
    </source>
</evidence>
<proteinExistence type="predicted"/>
<name>A0A1Y2EAA3_9PEZI</name>
<dbReference type="EMBL" id="MCFJ01000003">
    <property type="protein sequence ID" value="ORY68186.1"/>
    <property type="molecule type" value="Genomic_DNA"/>
</dbReference>
<dbReference type="Pfam" id="PF26640">
    <property type="entry name" value="DUF8212"/>
    <property type="match status" value="1"/>
</dbReference>
<dbReference type="InParanoid" id="A0A1Y2EAA3"/>
<sequence length="244" mass="28359">MRLINAKTLDIEEFFGDAIPEYAILSHTWGKDEVTLQEVQLQSREVTMKVGYQKIMFTCRQALEDAILWAWIDTCCIDKTSSTELSEAINSMYQWYTMSTVCYAFLSDFSLVRPDTYRFEDSRWFTRAWTLQELIAPPKVVFFDVNWSCIGNSQDPGLLETISRTTGIPGECLRHLQHPDDFSVAKRMSWAANRQCTRVEDEAYSLMGLFNVNMPLLYGEGKRAFMRLQEEILKDTDDQTLFAW</sequence>
<dbReference type="PANTHER" id="PTHR10622">
    <property type="entry name" value="HET DOMAIN-CONTAINING PROTEIN"/>
    <property type="match status" value="1"/>
</dbReference>
<keyword evidence="4" id="KW-1185">Reference proteome</keyword>
<dbReference type="InterPro" id="IPR010730">
    <property type="entry name" value="HET"/>
</dbReference>
<evidence type="ECO:0000259" key="2">
    <source>
        <dbReference type="Pfam" id="PF26640"/>
    </source>
</evidence>
<dbReference type="AlphaFoldDB" id="A0A1Y2EAA3"/>
<reference evidence="3 4" key="1">
    <citation type="submission" date="2016-07" db="EMBL/GenBank/DDBJ databases">
        <title>Pervasive Adenine N6-methylation of Active Genes in Fungi.</title>
        <authorList>
            <consortium name="DOE Joint Genome Institute"/>
            <person name="Mondo S.J."/>
            <person name="Dannebaum R.O."/>
            <person name="Kuo R.C."/>
            <person name="Labutti K."/>
            <person name="Haridas S."/>
            <person name="Kuo A."/>
            <person name="Salamov A."/>
            <person name="Ahrendt S.R."/>
            <person name="Lipzen A."/>
            <person name="Sullivan W."/>
            <person name="Andreopoulos W.B."/>
            <person name="Clum A."/>
            <person name="Lindquist E."/>
            <person name="Daum C."/>
            <person name="Ramamoorthy G.K."/>
            <person name="Gryganskyi A."/>
            <person name="Culley D."/>
            <person name="Magnuson J.K."/>
            <person name="James T.Y."/>
            <person name="O'Malley M.A."/>
            <person name="Stajich J.E."/>
            <person name="Spatafora J.W."/>
            <person name="Visel A."/>
            <person name="Grigoriev I.V."/>
        </authorList>
    </citation>
    <scope>NUCLEOTIDE SEQUENCE [LARGE SCALE GENOMIC DNA]</scope>
    <source>
        <strain evidence="3 4">CBS 129021</strain>
    </source>
</reference>
<evidence type="ECO:0000259" key="1">
    <source>
        <dbReference type="Pfam" id="PF06985"/>
    </source>
</evidence>
<feature type="non-terminal residue" evidence="3">
    <location>
        <position position="244"/>
    </location>
</feature>
<feature type="domain" description="Heterokaryon incompatibility" evidence="1">
    <location>
        <begin position="22"/>
        <end position="107"/>
    </location>
</feature>
<dbReference type="InterPro" id="IPR058525">
    <property type="entry name" value="DUF8212"/>
</dbReference>
<comment type="caution">
    <text evidence="3">The sequence shown here is derived from an EMBL/GenBank/DDBJ whole genome shotgun (WGS) entry which is preliminary data.</text>
</comment>
<dbReference type="GeneID" id="63770816"/>
<accession>A0A1Y2EAA3</accession>
<feature type="domain" description="DUF8212" evidence="2">
    <location>
        <begin position="223"/>
        <end position="244"/>
    </location>
</feature>
<dbReference type="RefSeq" id="XP_040718473.1">
    <property type="nucleotide sequence ID" value="XM_040854604.1"/>
</dbReference>
<protein>
    <submittedName>
        <fullName evidence="3">Heterokaryon incompatibility protein-domain-containing protein</fullName>
    </submittedName>
</protein>
<evidence type="ECO:0000313" key="3">
    <source>
        <dbReference type="EMBL" id="ORY68186.1"/>
    </source>
</evidence>
<dbReference type="OrthoDB" id="20872at2759"/>
<dbReference type="Proteomes" id="UP000193689">
    <property type="component" value="Unassembled WGS sequence"/>
</dbReference>
<organism evidence="3 4">
    <name type="scientific">Pseudomassariella vexata</name>
    <dbReference type="NCBI Taxonomy" id="1141098"/>
    <lineage>
        <taxon>Eukaryota</taxon>
        <taxon>Fungi</taxon>
        <taxon>Dikarya</taxon>
        <taxon>Ascomycota</taxon>
        <taxon>Pezizomycotina</taxon>
        <taxon>Sordariomycetes</taxon>
        <taxon>Xylariomycetidae</taxon>
        <taxon>Amphisphaeriales</taxon>
        <taxon>Pseudomassariaceae</taxon>
        <taxon>Pseudomassariella</taxon>
    </lineage>
</organism>
<dbReference type="Pfam" id="PF06985">
    <property type="entry name" value="HET"/>
    <property type="match status" value="1"/>
</dbReference>
<gene>
    <name evidence="3" type="ORF">BCR38DRAFT_305060</name>
</gene>
<dbReference type="PANTHER" id="PTHR10622:SF10">
    <property type="entry name" value="HET DOMAIN-CONTAINING PROTEIN"/>
    <property type="match status" value="1"/>
</dbReference>